<dbReference type="Gene3D" id="2.30.330.10">
    <property type="entry name" value="SpoA-like"/>
    <property type="match status" value="1"/>
</dbReference>
<evidence type="ECO:0000313" key="2">
    <source>
        <dbReference type="EMBL" id="MDP4538548.1"/>
    </source>
</evidence>
<keyword evidence="2" id="KW-0969">Cilium</keyword>
<dbReference type="SUPFAM" id="SSF101801">
    <property type="entry name" value="Surface presentation of antigens (SPOA)"/>
    <property type="match status" value="1"/>
</dbReference>
<dbReference type="InterPro" id="IPR036429">
    <property type="entry name" value="SpoA-like_sf"/>
</dbReference>
<dbReference type="InterPro" id="IPR001543">
    <property type="entry name" value="FliN-like_C"/>
</dbReference>
<dbReference type="Pfam" id="PF01052">
    <property type="entry name" value="FliMN_C"/>
    <property type="match status" value="1"/>
</dbReference>
<dbReference type="EMBL" id="JAVAIL010000001">
    <property type="protein sequence ID" value="MDP4538548.1"/>
    <property type="molecule type" value="Genomic_DNA"/>
</dbReference>
<sequence>MISATFPKTAARAARHCDELLSRAASPPDFANEFERFAGQFAEHARTSLGELCDCRALRVEAGELDQLPASEWLSQVATANVHSFYALGQDRCGILVSTPVADLVAQFERILGGTGEIDEDYAVLPASAARFAQQFEDRIAETLRQACDRSEIAASASGSVVDQVAPFEPSERIWTATLSVALAGNARIWRVRLAASEAMLAKLVGSRAVSPATGRKIGARGLEGSAVAEVEMPLRAVLVDVPMSIARLAQLAPGALIPVAIHRNVPLLIGDTIIAHGTVGEIDDRVALELTQTSIAKDH</sequence>
<feature type="domain" description="Flagellar motor switch protein FliN-like C-terminal" evidence="1">
    <location>
        <begin position="228"/>
        <end position="293"/>
    </location>
</feature>
<dbReference type="RefSeq" id="WP_305928679.1">
    <property type="nucleotide sequence ID" value="NZ_JAVAIL010000001.1"/>
</dbReference>
<evidence type="ECO:0000259" key="1">
    <source>
        <dbReference type="Pfam" id="PF01052"/>
    </source>
</evidence>
<proteinExistence type="predicted"/>
<keyword evidence="2" id="KW-0282">Flagellum</keyword>
<dbReference type="Proteomes" id="UP001235664">
    <property type="component" value="Unassembled WGS sequence"/>
</dbReference>
<reference evidence="2 3" key="1">
    <citation type="submission" date="2023-08" db="EMBL/GenBank/DDBJ databases">
        <title>genomic of DY56.</title>
        <authorList>
            <person name="Wang Y."/>
        </authorList>
    </citation>
    <scope>NUCLEOTIDE SEQUENCE [LARGE SCALE GENOMIC DNA]</scope>
    <source>
        <strain evidence="2 3">DY56-A-20</strain>
    </source>
</reference>
<name>A0ABT9H5F5_9SPHN</name>
<gene>
    <name evidence="2" type="ORF">Q9K01_02785</name>
</gene>
<protein>
    <submittedName>
        <fullName evidence="2">FliM/FliN family flagellar motor switch protein</fullName>
    </submittedName>
</protein>
<accession>A0ABT9H5F5</accession>
<keyword evidence="3" id="KW-1185">Reference proteome</keyword>
<comment type="caution">
    <text evidence="2">The sequence shown here is derived from an EMBL/GenBank/DDBJ whole genome shotgun (WGS) entry which is preliminary data.</text>
</comment>
<keyword evidence="2" id="KW-0966">Cell projection</keyword>
<evidence type="ECO:0000313" key="3">
    <source>
        <dbReference type="Proteomes" id="UP001235664"/>
    </source>
</evidence>
<organism evidence="2 3">
    <name type="scientific">Qipengyuania benthica</name>
    <dbReference type="NCBI Taxonomy" id="3067651"/>
    <lineage>
        <taxon>Bacteria</taxon>
        <taxon>Pseudomonadati</taxon>
        <taxon>Pseudomonadota</taxon>
        <taxon>Alphaproteobacteria</taxon>
        <taxon>Sphingomonadales</taxon>
        <taxon>Erythrobacteraceae</taxon>
        <taxon>Qipengyuania</taxon>
    </lineage>
</organism>